<protein>
    <submittedName>
        <fullName evidence="2">Uncharacterized protein</fullName>
    </submittedName>
</protein>
<dbReference type="AlphaFoldDB" id="A0A839FTL8"/>
<comment type="caution">
    <text evidence="2">The sequence shown here is derived from an EMBL/GenBank/DDBJ whole genome shotgun (WGS) entry which is preliminary data.</text>
</comment>
<feature type="compositionally biased region" description="Basic and acidic residues" evidence="1">
    <location>
        <begin position="38"/>
        <end position="48"/>
    </location>
</feature>
<gene>
    <name evidence="2" type="ORF">HNR24_000367</name>
</gene>
<proteinExistence type="predicted"/>
<name>A0A839FTL8_9MICC</name>
<organism evidence="2 3">
    <name type="scientific">Nesterenkonia jeotgali</name>
    <dbReference type="NCBI Taxonomy" id="317018"/>
    <lineage>
        <taxon>Bacteria</taxon>
        <taxon>Bacillati</taxon>
        <taxon>Actinomycetota</taxon>
        <taxon>Actinomycetes</taxon>
        <taxon>Micrococcales</taxon>
        <taxon>Micrococcaceae</taxon>
        <taxon>Nesterenkonia</taxon>
    </lineage>
</organism>
<evidence type="ECO:0000256" key="1">
    <source>
        <dbReference type="SAM" id="MobiDB-lite"/>
    </source>
</evidence>
<evidence type="ECO:0000313" key="3">
    <source>
        <dbReference type="Proteomes" id="UP000546252"/>
    </source>
</evidence>
<reference evidence="2 3" key="1">
    <citation type="submission" date="2020-08" db="EMBL/GenBank/DDBJ databases">
        <title>Sequencing the genomes of 1000 actinobacteria strains.</title>
        <authorList>
            <person name="Klenk H.-P."/>
        </authorList>
    </citation>
    <scope>NUCLEOTIDE SEQUENCE [LARGE SCALE GENOMIC DNA]</scope>
    <source>
        <strain evidence="2 3">DSM 19081</strain>
    </source>
</reference>
<evidence type="ECO:0000313" key="2">
    <source>
        <dbReference type="EMBL" id="MBA8920434.1"/>
    </source>
</evidence>
<dbReference type="Proteomes" id="UP000546252">
    <property type="component" value="Unassembled WGS sequence"/>
</dbReference>
<dbReference type="RefSeq" id="WP_182494846.1">
    <property type="nucleotide sequence ID" value="NZ_BAAAKT010000002.1"/>
</dbReference>
<feature type="compositionally biased region" description="Basic and acidic residues" evidence="1">
    <location>
        <begin position="85"/>
        <end position="97"/>
    </location>
</feature>
<feature type="region of interest" description="Disordered" evidence="1">
    <location>
        <begin position="38"/>
        <end position="97"/>
    </location>
</feature>
<sequence>MTKIKGPSGTVIDVSPQHARGLVRDGFATYVDGDAKKEGEVLEPRTQGESESAQFAVGRRPKHIQQEPAKVADPEPDTEPTVPPAEDKPGARATRDELVDYAVEHKIVADGEELQGKSKDEIRELIEGSN</sequence>
<dbReference type="EMBL" id="JACJIH010000001">
    <property type="protein sequence ID" value="MBA8920434.1"/>
    <property type="molecule type" value="Genomic_DNA"/>
</dbReference>
<accession>A0A839FTL8</accession>